<dbReference type="SUPFAM" id="SSF55931">
    <property type="entry name" value="Glutamine synthetase/guanido kinase"/>
    <property type="match status" value="1"/>
</dbReference>
<feature type="region of interest" description="Disordered" evidence="6">
    <location>
        <begin position="407"/>
        <end position="427"/>
    </location>
</feature>
<dbReference type="NCBIfam" id="NF010041">
    <property type="entry name" value="PRK13517.1-1"/>
    <property type="match status" value="1"/>
</dbReference>
<accession>A0ABS9T3J2</accession>
<dbReference type="EMBL" id="JAKWJU010000002">
    <property type="protein sequence ID" value="MCH6163113.1"/>
    <property type="molecule type" value="Genomic_DNA"/>
</dbReference>
<dbReference type="RefSeq" id="WP_241061961.1">
    <property type="nucleotide sequence ID" value="NZ_JAKWJU010000002.1"/>
</dbReference>
<sequence length="427" mass="45635">MADGSPASRAATLRPVASPESPASPASATGEAPAPSATGAAPGPPVTVGVEEEFLLADPMTGFPVPAAERVLEELRRGRASDGTEFKHELMASQVETTSGICTQLSELAGQLSTGRRRLAEEARRLGLVVLPTGAPAHTAGPAQLTRGTRYEEIRDIYAGVVSDYEACGCQVHVRVPDRETAVAVVGRLRHWLPTLLALSVNSPFHHGLDTGYGSWRMVMQSRFPGSGVPPHFATAADYDEELNRLVACGTLADARQTFWLVRPSECFPTVEFRVADAAATVDEAVLQAALSRALVTTAVEELERGIEAPPVRDQLAAAAVWNAARHGLDGDAVDLRRERTVPATRLLYELIRQVTPALEESGDLERVQRLLGRLTEAGTGAERQRAAAARGHRALLGRLAEEAVRPVDEALSPDRTPTVSVSRREP</sequence>
<evidence type="ECO:0000256" key="5">
    <source>
        <dbReference type="HAMAP-Rule" id="MF_01609"/>
    </source>
</evidence>
<evidence type="ECO:0000256" key="6">
    <source>
        <dbReference type="SAM" id="MobiDB-lite"/>
    </source>
</evidence>
<keyword evidence="8" id="KW-1185">Reference proteome</keyword>
<keyword evidence="1 5" id="KW-0436">Ligase</keyword>
<comment type="catalytic activity">
    <reaction evidence="4 5">
        <text>L-cysteine + L-glutamate + ATP = gamma-L-glutamyl-L-cysteine + ADP + phosphate + H(+)</text>
        <dbReference type="Rhea" id="RHEA:13285"/>
        <dbReference type="ChEBI" id="CHEBI:15378"/>
        <dbReference type="ChEBI" id="CHEBI:29985"/>
        <dbReference type="ChEBI" id="CHEBI:30616"/>
        <dbReference type="ChEBI" id="CHEBI:35235"/>
        <dbReference type="ChEBI" id="CHEBI:43474"/>
        <dbReference type="ChEBI" id="CHEBI:58173"/>
        <dbReference type="ChEBI" id="CHEBI:456216"/>
        <dbReference type="EC" id="6.3.2.2"/>
    </reaction>
</comment>
<evidence type="ECO:0000256" key="3">
    <source>
        <dbReference type="ARBA" id="ARBA00022840"/>
    </source>
</evidence>
<name>A0ABS9T3J2_9ACTN</name>
<dbReference type="NCBIfam" id="TIGR02050">
    <property type="entry name" value="gshA_cyan_rel"/>
    <property type="match status" value="1"/>
</dbReference>
<dbReference type="InterPro" id="IPR011793">
    <property type="entry name" value="YbdK"/>
</dbReference>
<dbReference type="HAMAP" id="MF_01609">
    <property type="entry name" value="Glu_cys_ligase_2"/>
    <property type="match status" value="1"/>
</dbReference>
<dbReference type="PANTHER" id="PTHR36510">
    <property type="entry name" value="GLUTAMATE--CYSTEINE LIGASE 2-RELATED"/>
    <property type="match status" value="1"/>
</dbReference>
<evidence type="ECO:0000313" key="8">
    <source>
        <dbReference type="Proteomes" id="UP001166784"/>
    </source>
</evidence>
<dbReference type="GO" id="GO:0004357">
    <property type="term" value="F:glutamate-cysteine ligase activity"/>
    <property type="evidence" value="ECO:0007669"/>
    <property type="project" value="UniProtKB-EC"/>
</dbReference>
<comment type="function">
    <text evidence="5">ATP-dependent carboxylate-amine ligase which exhibits weak glutamate--cysteine ligase activity.</text>
</comment>
<feature type="compositionally biased region" description="Polar residues" evidence="6">
    <location>
        <begin position="416"/>
        <end position="427"/>
    </location>
</feature>
<dbReference type="PANTHER" id="PTHR36510:SF1">
    <property type="entry name" value="GLUTAMATE--CYSTEINE LIGASE 2-RELATED"/>
    <property type="match status" value="1"/>
</dbReference>
<evidence type="ECO:0000256" key="1">
    <source>
        <dbReference type="ARBA" id="ARBA00022598"/>
    </source>
</evidence>
<feature type="region of interest" description="Disordered" evidence="6">
    <location>
        <begin position="1"/>
        <end position="46"/>
    </location>
</feature>
<evidence type="ECO:0000256" key="2">
    <source>
        <dbReference type="ARBA" id="ARBA00022741"/>
    </source>
</evidence>
<dbReference type="Proteomes" id="UP001166784">
    <property type="component" value="Unassembled WGS sequence"/>
</dbReference>
<evidence type="ECO:0000313" key="7">
    <source>
        <dbReference type="EMBL" id="MCH6163113.1"/>
    </source>
</evidence>
<dbReference type="EC" id="6.3.2.2" evidence="5"/>
<dbReference type="Pfam" id="PF04107">
    <property type="entry name" value="GCS2"/>
    <property type="match status" value="1"/>
</dbReference>
<keyword evidence="3 5" id="KW-0067">ATP-binding</keyword>
<organism evidence="7 8">
    <name type="scientific">Streptomyces marispadix</name>
    <dbReference type="NCBI Taxonomy" id="2922868"/>
    <lineage>
        <taxon>Bacteria</taxon>
        <taxon>Bacillati</taxon>
        <taxon>Actinomycetota</taxon>
        <taxon>Actinomycetes</taxon>
        <taxon>Kitasatosporales</taxon>
        <taxon>Streptomycetaceae</taxon>
        <taxon>Streptomyces</taxon>
    </lineage>
</organism>
<feature type="compositionally biased region" description="Low complexity" evidence="6">
    <location>
        <begin position="15"/>
        <end position="46"/>
    </location>
</feature>
<gene>
    <name evidence="7" type="ORF">MMA15_22785</name>
</gene>
<dbReference type="InterPro" id="IPR050141">
    <property type="entry name" value="GCL_type2/YbdK_subfam"/>
</dbReference>
<dbReference type="Gene3D" id="3.30.590.20">
    <property type="match status" value="1"/>
</dbReference>
<comment type="caution">
    <text evidence="7">The sequence shown here is derived from an EMBL/GenBank/DDBJ whole genome shotgun (WGS) entry which is preliminary data.</text>
</comment>
<dbReference type="InterPro" id="IPR006336">
    <property type="entry name" value="GCS2"/>
</dbReference>
<keyword evidence="2 5" id="KW-0547">Nucleotide-binding</keyword>
<reference evidence="7" key="2">
    <citation type="journal article" date="2023" name="Int. J. Syst. Evol. Microbiol.">
        <title>Streptomyces marispadix sp. nov., isolated from marine beach sediment of the Northern Coast of Portugal.</title>
        <authorList>
            <person name="dos Santos J.D.N."/>
            <person name="Vitorino I.R."/>
            <person name="Kallscheuer N."/>
            <person name="Srivastava A."/>
            <person name="Krautwurst S."/>
            <person name="Marz M."/>
            <person name="Jogler C."/>
            <person name="Lobo Da Cunha A."/>
            <person name="Catita J."/>
            <person name="Goncalves H."/>
            <person name="Gonzalez I."/>
            <person name="Reyes F."/>
            <person name="Lage O.M."/>
        </authorList>
    </citation>
    <scope>NUCLEOTIDE SEQUENCE</scope>
    <source>
        <strain evidence="7">M600PL45_2</strain>
    </source>
</reference>
<evidence type="ECO:0000256" key="4">
    <source>
        <dbReference type="ARBA" id="ARBA00048819"/>
    </source>
</evidence>
<reference evidence="7" key="1">
    <citation type="submission" date="2022-03" db="EMBL/GenBank/DDBJ databases">
        <authorList>
            <person name="Santos J.D.N."/>
            <person name="Kallscheuer N."/>
            <person name="Jogler C."/>
            <person name="Lage O.M."/>
        </authorList>
    </citation>
    <scope>NUCLEOTIDE SEQUENCE</scope>
    <source>
        <strain evidence="7">M600PL45_2</strain>
    </source>
</reference>
<proteinExistence type="inferred from homology"/>
<protein>
    <recommendedName>
        <fullName evidence="5">Putative glutamate--cysteine ligase 2</fullName>
        <ecNumber evidence="5">6.3.2.2</ecNumber>
    </recommendedName>
    <alternativeName>
        <fullName evidence="5">Gamma-glutamylcysteine synthetase 2</fullName>
        <shortName evidence="5">GCS 2</shortName>
        <shortName evidence="5">Gamma-GCS 2</shortName>
    </alternativeName>
</protein>
<comment type="similarity">
    <text evidence="5">Belongs to the glutamate--cysteine ligase type 2 family. YbdK subfamily.</text>
</comment>
<dbReference type="InterPro" id="IPR014746">
    <property type="entry name" value="Gln_synth/guanido_kin_cat_dom"/>
</dbReference>